<dbReference type="PANTHER" id="PTHR46268:SF6">
    <property type="entry name" value="UNIVERSAL STRESS PROTEIN UP12"/>
    <property type="match status" value="1"/>
</dbReference>
<dbReference type="RefSeq" id="WP_008944510.1">
    <property type="nucleotide sequence ID" value="NZ_AMRL01000010.1"/>
</dbReference>
<dbReference type="Pfam" id="PF00582">
    <property type="entry name" value="Usp"/>
    <property type="match status" value="1"/>
</dbReference>
<comment type="similarity">
    <text evidence="1">Belongs to the universal stress protein A family.</text>
</comment>
<keyword evidence="4" id="KW-1185">Reference proteome</keyword>
<dbReference type="CDD" id="cd00293">
    <property type="entry name" value="USP-like"/>
    <property type="match status" value="1"/>
</dbReference>
<evidence type="ECO:0000259" key="2">
    <source>
        <dbReference type="Pfam" id="PF00582"/>
    </source>
</evidence>
<comment type="caution">
    <text evidence="3">The sequence shown here is derived from an EMBL/GenBank/DDBJ whole genome shotgun (WGS) entry which is preliminary data.</text>
</comment>
<feature type="domain" description="UspA" evidence="2">
    <location>
        <begin position="1"/>
        <end position="136"/>
    </location>
</feature>
<protein>
    <submittedName>
        <fullName evidence="3">UspA domain-containing protein</fullName>
    </submittedName>
</protein>
<organism evidence="3 4">
    <name type="scientific">Oceanibaculum indicum P24</name>
    <dbReference type="NCBI Taxonomy" id="1207063"/>
    <lineage>
        <taxon>Bacteria</taxon>
        <taxon>Pseudomonadati</taxon>
        <taxon>Pseudomonadota</taxon>
        <taxon>Alphaproteobacteria</taxon>
        <taxon>Rhodospirillales</taxon>
        <taxon>Oceanibaculaceae</taxon>
        <taxon>Oceanibaculum</taxon>
    </lineage>
</organism>
<name>K2JMW0_9PROT</name>
<evidence type="ECO:0000313" key="3">
    <source>
        <dbReference type="EMBL" id="EKE75782.1"/>
    </source>
</evidence>
<dbReference type="eggNOG" id="COG0589">
    <property type="taxonomic scope" value="Bacteria"/>
</dbReference>
<gene>
    <name evidence="3" type="ORF">P24_09516</name>
</gene>
<dbReference type="STRING" id="1207063.P24_09516"/>
<evidence type="ECO:0000256" key="1">
    <source>
        <dbReference type="ARBA" id="ARBA00008791"/>
    </source>
</evidence>
<dbReference type="InterPro" id="IPR006015">
    <property type="entry name" value="Universal_stress_UspA"/>
</dbReference>
<dbReference type="SUPFAM" id="SSF52402">
    <property type="entry name" value="Adenine nucleotide alpha hydrolases-like"/>
    <property type="match status" value="1"/>
</dbReference>
<dbReference type="Gene3D" id="3.40.50.620">
    <property type="entry name" value="HUPs"/>
    <property type="match status" value="1"/>
</dbReference>
<dbReference type="EMBL" id="AMRL01000010">
    <property type="protein sequence ID" value="EKE75782.1"/>
    <property type="molecule type" value="Genomic_DNA"/>
</dbReference>
<dbReference type="Proteomes" id="UP000006746">
    <property type="component" value="Unassembled WGS sequence"/>
</dbReference>
<dbReference type="InterPro" id="IPR006016">
    <property type="entry name" value="UspA"/>
</dbReference>
<dbReference type="PANTHER" id="PTHR46268">
    <property type="entry name" value="STRESS RESPONSE PROTEIN NHAX"/>
    <property type="match status" value="1"/>
</dbReference>
<proteinExistence type="inferred from homology"/>
<dbReference type="PRINTS" id="PR01438">
    <property type="entry name" value="UNVRSLSTRESS"/>
</dbReference>
<dbReference type="InterPro" id="IPR014729">
    <property type="entry name" value="Rossmann-like_a/b/a_fold"/>
</dbReference>
<accession>K2JMW0</accession>
<evidence type="ECO:0000313" key="4">
    <source>
        <dbReference type="Proteomes" id="UP000006746"/>
    </source>
</evidence>
<reference evidence="3 4" key="1">
    <citation type="journal article" date="2012" name="J. Bacteriol.">
        <title>Genome Sequence of Oceanibaculum indicum Type Strain P24.</title>
        <authorList>
            <person name="Lai Q."/>
            <person name="Shao Z."/>
        </authorList>
    </citation>
    <scope>NUCLEOTIDE SEQUENCE [LARGE SCALE GENOMIC DNA]</scope>
    <source>
        <strain evidence="3 4">P24</strain>
    </source>
</reference>
<dbReference type="AlphaFoldDB" id="K2JMW0"/>
<sequence>MYKNILVPIDLTQAEKGTAMLAVAAKLADQGAKITAITVVEDLPGYVRAELPTGLVEKNLKAAQEEMAKLVKDSGVAASVQVSDGNPSREILDHASKIGADLIIVASHRPGMQDYFLGSTAARVVRHAACSVLVTR</sequence>